<keyword evidence="9" id="KW-1185">Reference proteome</keyword>
<evidence type="ECO:0000256" key="5">
    <source>
        <dbReference type="PIRSR" id="PIRSR622684-1"/>
    </source>
</evidence>
<evidence type="ECO:0000256" key="6">
    <source>
        <dbReference type="PROSITE-ProRule" id="PRU00239"/>
    </source>
</evidence>
<accession>A0AAU9K5J4</accession>
<evidence type="ECO:0000256" key="1">
    <source>
        <dbReference type="ARBA" id="ARBA00007623"/>
    </source>
</evidence>
<organism evidence="8 9">
    <name type="scientific">Blepharisma stoltei</name>
    <dbReference type="NCBI Taxonomy" id="1481888"/>
    <lineage>
        <taxon>Eukaryota</taxon>
        <taxon>Sar</taxon>
        <taxon>Alveolata</taxon>
        <taxon>Ciliophora</taxon>
        <taxon>Postciliodesmatophora</taxon>
        <taxon>Heterotrichea</taxon>
        <taxon>Heterotrichida</taxon>
        <taxon>Blepharismidae</taxon>
        <taxon>Blepharisma</taxon>
    </lineage>
</organism>
<dbReference type="Proteomes" id="UP001162131">
    <property type="component" value="Unassembled WGS sequence"/>
</dbReference>
<keyword evidence="3" id="KW-0378">Hydrolase</keyword>
<dbReference type="InterPro" id="IPR038765">
    <property type="entry name" value="Papain-like_cys_pep_sf"/>
</dbReference>
<dbReference type="Pfam" id="PF00648">
    <property type="entry name" value="Peptidase_C2"/>
    <property type="match status" value="1"/>
</dbReference>
<evidence type="ECO:0000313" key="9">
    <source>
        <dbReference type="Proteomes" id="UP001162131"/>
    </source>
</evidence>
<proteinExistence type="inferred from homology"/>
<dbReference type="EMBL" id="CAJZBQ010000058">
    <property type="protein sequence ID" value="CAG9334308.1"/>
    <property type="molecule type" value="Genomic_DNA"/>
</dbReference>
<dbReference type="Gene3D" id="3.90.70.10">
    <property type="entry name" value="Cysteine proteinases"/>
    <property type="match status" value="1"/>
</dbReference>
<comment type="similarity">
    <text evidence="1">Belongs to the peptidase C2 family.</text>
</comment>
<evidence type="ECO:0000256" key="3">
    <source>
        <dbReference type="ARBA" id="ARBA00022801"/>
    </source>
</evidence>
<reference evidence="8" key="1">
    <citation type="submission" date="2021-09" db="EMBL/GenBank/DDBJ databases">
        <authorList>
            <consortium name="AG Swart"/>
            <person name="Singh M."/>
            <person name="Singh A."/>
            <person name="Seah K."/>
            <person name="Emmerich C."/>
        </authorList>
    </citation>
    <scope>NUCLEOTIDE SEQUENCE</scope>
    <source>
        <strain evidence="8">ATCC30299</strain>
    </source>
</reference>
<dbReference type="AlphaFoldDB" id="A0AAU9K5J4"/>
<dbReference type="PRINTS" id="PR00704">
    <property type="entry name" value="CALPAIN"/>
</dbReference>
<dbReference type="SUPFAM" id="SSF54001">
    <property type="entry name" value="Cysteine proteinases"/>
    <property type="match status" value="1"/>
</dbReference>
<keyword evidence="2" id="KW-0645">Protease</keyword>
<dbReference type="PANTHER" id="PTHR10183:SF379">
    <property type="entry name" value="CALPAIN-5"/>
    <property type="match status" value="1"/>
</dbReference>
<sequence>MKTKDANGEDTVRKVLCHGLQLLMTKIPSQSLVEFSMKNSTSFLFIIDFTFSDLNKARLRDDSSLERHIEINPYSTVKFAEFSTDGQFSYKYSYKYQKLSQDPIIKRVHISEELELVINQNDIEKTINFELINGRPEMIHFELIFLDMSGIKPPNGSMQIVIDLPPKSARTFCELSFAGIWSYKYTYKYYLKPADVNLEQIKREQNQELEDAKFQIRSVPVDVVPLKYLERIFGENKFTDHLFPPNDYSILGYVSEQLNEIQWRRPGDFMVGEIKIYEDDLEDSTIMQGTIENNWLMALITTLLEKTEHIKNMFYENSGINKNGIYRVKLLKNGENHTMTIDDYFPCHTGMGPIFNCNHGPELWVMLLEKSYAKINGYYYSLRKIKPTDSIIDLTGCPSFSYTLQSFGSSLWNQLNFWKSEGASLVVSTKELFSSTGILQQRFFYVNRLETVNETELIQLKNPWDEYDWTGDWSDQSPLWTLETRETLRIEFDNNDGSFWICINDLFKNFENIIVSRIKKYIEYRLKTLMEKYENIGKSTHCWEIEISEPTKMFIGVHQEDENSIGARELRKYLDLGLAILRKTAFGYENYFKTQTTRCVREIYWEGSLETGSYLVIPTSTAASLTKPADFIPLKFPLITEMGDLHPIFKNIIRDLYRRLSYNVNAPLNFDEFFNFNKKLGVYITSDIFVKNILSKYTSTHDGLTRQGFFEIFIDNLKEGKEGEERVRNWLCLLGYDEHFYSIESKPLILSFQGETDFKIARQELSPDINSFIWQ</sequence>
<keyword evidence="4" id="KW-0788">Thiol protease</keyword>
<dbReference type="GO" id="GO:0006508">
    <property type="term" value="P:proteolysis"/>
    <property type="evidence" value="ECO:0007669"/>
    <property type="project" value="UniProtKB-KW"/>
</dbReference>
<evidence type="ECO:0000256" key="2">
    <source>
        <dbReference type="ARBA" id="ARBA00022670"/>
    </source>
</evidence>
<evidence type="ECO:0000259" key="7">
    <source>
        <dbReference type="PROSITE" id="PS50203"/>
    </source>
</evidence>
<dbReference type="PANTHER" id="PTHR10183">
    <property type="entry name" value="CALPAIN"/>
    <property type="match status" value="1"/>
</dbReference>
<comment type="caution">
    <text evidence="8">The sequence shown here is derived from an EMBL/GenBank/DDBJ whole genome shotgun (WGS) entry which is preliminary data.</text>
</comment>
<evidence type="ECO:0000313" key="8">
    <source>
        <dbReference type="EMBL" id="CAG9334308.1"/>
    </source>
</evidence>
<dbReference type="GO" id="GO:0004198">
    <property type="term" value="F:calcium-dependent cysteine-type endopeptidase activity"/>
    <property type="evidence" value="ECO:0007669"/>
    <property type="project" value="InterPro"/>
</dbReference>
<name>A0AAU9K5J4_9CILI</name>
<dbReference type="InterPro" id="IPR001300">
    <property type="entry name" value="Peptidase_C2_calpain_cat"/>
</dbReference>
<comment type="caution">
    <text evidence="6">Lacks conserved residue(s) required for the propagation of feature annotation.</text>
</comment>
<gene>
    <name evidence="8" type="ORF">BSTOLATCC_MIC60927</name>
</gene>
<evidence type="ECO:0000256" key="4">
    <source>
        <dbReference type="ARBA" id="ARBA00022807"/>
    </source>
</evidence>
<dbReference type="PROSITE" id="PS50203">
    <property type="entry name" value="CALPAIN_CAT"/>
    <property type="match status" value="1"/>
</dbReference>
<protein>
    <recommendedName>
        <fullName evidence="7">Calpain catalytic domain-containing protein</fullName>
    </recommendedName>
</protein>
<dbReference type="SMART" id="SM00230">
    <property type="entry name" value="CysPc"/>
    <property type="match status" value="1"/>
</dbReference>
<feature type="active site" evidence="5">
    <location>
        <position position="462"/>
    </location>
</feature>
<dbReference type="InterPro" id="IPR022684">
    <property type="entry name" value="Calpain_cysteine_protease"/>
</dbReference>
<feature type="domain" description="Calpain catalytic" evidence="7">
    <location>
        <begin position="237"/>
        <end position="519"/>
    </location>
</feature>